<dbReference type="InterPro" id="IPR012300">
    <property type="entry name" value="Pept_M6_InhA"/>
</dbReference>
<keyword evidence="4 13" id="KW-0645">Protease</keyword>
<evidence type="ECO:0000256" key="8">
    <source>
        <dbReference type="ARBA" id="ARBA00022833"/>
    </source>
</evidence>
<organism evidence="13 14">
    <name type="scientific">Tumebacillus algifaecis</name>
    <dbReference type="NCBI Taxonomy" id="1214604"/>
    <lineage>
        <taxon>Bacteria</taxon>
        <taxon>Bacillati</taxon>
        <taxon>Bacillota</taxon>
        <taxon>Bacilli</taxon>
        <taxon>Bacillales</taxon>
        <taxon>Alicyclobacillaceae</taxon>
        <taxon>Tumebacillus</taxon>
    </lineage>
</organism>
<evidence type="ECO:0000256" key="3">
    <source>
        <dbReference type="ARBA" id="ARBA00022525"/>
    </source>
</evidence>
<dbReference type="Gene3D" id="2.60.120.260">
    <property type="entry name" value="Galactose-binding domain-like"/>
    <property type="match status" value="1"/>
</dbReference>
<feature type="domain" description="Immune inhibitor A-like metallopeptidase VEG" evidence="12">
    <location>
        <begin position="622"/>
        <end position="776"/>
    </location>
</feature>
<keyword evidence="7" id="KW-0378">Hydrolase</keyword>
<evidence type="ECO:0000256" key="7">
    <source>
        <dbReference type="ARBA" id="ARBA00022801"/>
    </source>
</evidence>
<sequence length="780" mass="84941">MKKKAIGIGLSSVLVTGSLFATVPVQAAAVPVQVDANVATEHQNTPADLNIINTDRYIDYLVKRGIINKNLSQDAKEAAMKDYINGKGKKPNVSIAQSNSYKDRAQAVNKAAKGNKKGKKVEPAKAQPWTGEVREDKLLVLLVEFADYEHNNITSGETDMYYSDYTTEHYQKMMFSPNGYTGPNGENFVSMAQYYQQQSGGSYTVDGDVIGWLKLPHTASYYGGNVGGTGGNDKNPRQLVRDALAAAAAAGINLSDYDQEDIYDLNGDGNYREPDGIVDHLAIIHAGVGEEAGGGSLGGDAIWSHRWDLSSPYAVPGSSTTVPYWGGQMTGFDYIIMPEDGATGVFAHEYGHDLGLPDEYDTQYSGNGEPIEYWSLMSAGSWAGKIGGTEPTGFSPFAKEYFQESIGGNWLHGQTISLSDIPKKGLTFTLDQATTKGKNEDVVRIDLPENEVVVNKPASGTYSYWGGKSDQHDNVMTRSVDLTGATSATLDFDTWYNIEETWDYAFAQVSTDNGATWTSLSTPHTSSELANGAYPTIEENLPGYTGNSGGWIHETIDLSAYAGQEILLQFRSITDWGASLEGFFVDNVTVSKDGAVLFTDGAEGTPTFTLDGFSKNTGISFTNHYYLVEWRTHDGVDKGLSHIKRGNSIMSYDPGMLIWYVNEAYDNNWVGLHPGYGFLGVVDAHQNVVRWNDGEVAASRFQLKDATFSREKGTDLNISYASGDSIRSKAQSAEKSFDDKKSFWTATSPDSGLKLKKYGLKIEVVAEAKDRSAATIKISK</sequence>
<dbReference type="InterPro" id="IPR048665">
    <property type="entry name" value="InhA-like_VEG"/>
</dbReference>
<dbReference type="GO" id="GO:0046872">
    <property type="term" value="F:metal ion binding"/>
    <property type="evidence" value="ECO:0007669"/>
    <property type="project" value="UniProtKB-KW"/>
</dbReference>
<keyword evidence="8" id="KW-0862">Zinc</keyword>
<dbReference type="PIRSF" id="PIRSF007519">
    <property type="entry name" value="Protease_InhA"/>
    <property type="match status" value="1"/>
</dbReference>
<keyword evidence="3" id="KW-0964">Secreted</keyword>
<dbReference type="NCBIfam" id="TIGR03296">
    <property type="entry name" value="M6dom_TIGR03296"/>
    <property type="match status" value="1"/>
</dbReference>
<evidence type="ECO:0000256" key="1">
    <source>
        <dbReference type="ARBA" id="ARBA00001947"/>
    </source>
</evidence>
<evidence type="ECO:0000256" key="4">
    <source>
        <dbReference type="ARBA" id="ARBA00022670"/>
    </source>
</evidence>
<evidence type="ECO:0000256" key="9">
    <source>
        <dbReference type="ARBA" id="ARBA00023049"/>
    </source>
</evidence>
<dbReference type="Proteomes" id="UP000214688">
    <property type="component" value="Chromosome"/>
</dbReference>
<dbReference type="KEGG" id="tab:CIG75_14575"/>
<dbReference type="InterPro" id="IPR008757">
    <property type="entry name" value="Peptidase_M6-like_domain"/>
</dbReference>
<evidence type="ECO:0000256" key="2">
    <source>
        <dbReference type="ARBA" id="ARBA00004613"/>
    </source>
</evidence>
<dbReference type="AlphaFoldDB" id="A0A223D336"/>
<gene>
    <name evidence="13" type="ORF">CIG75_14575</name>
</gene>
<proteinExistence type="predicted"/>
<dbReference type="RefSeq" id="WP_094237294.1">
    <property type="nucleotide sequence ID" value="NZ_CP022657.1"/>
</dbReference>
<name>A0A223D336_9BACL</name>
<evidence type="ECO:0000313" key="13">
    <source>
        <dbReference type="EMBL" id="ASS76058.1"/>
    </source>
</evidence>
<evidence type="ECO:0000259" key="12">
    <source>
        <dbReference type="Pfam" id="PF20774"/>
    </source>
</evidence>
<dbReference type="GO" id="GO:0005576">
    <property type="term" value="C:extracellular region"/>
    <property type="evidence" value="ECO:0007669"/>
    <property type="project" value="UniProtKB-SubCell"/>
</dbReference>
<feature type="chain" id="PRO_5038704905" evidence="10">
    <location>
        <begin position="28"/>
        <end position="780"/>
    </location>
</feature>
<evidence type="ECO:0000313" key="14">
    <source>
        <dbReference type="Proteomes" id="UP000214688"/>
    </source>
</evidence>
<comment type="subcellular location">
    <subcellularLocation>
        <location evidence="2">Secreted</location>
    </subcellularLocation>
</comment>
<dbReference type="GO" id="GO:0006508">
    <property type="term" value="P:proteolysis"/>
    <property type="evidence" value="ECO:0007669"/>
    <property type="project" value="UniProtKB-KW"/>
</dbReference>
<dbReference type="Pfam" id="PF20773">
    <property type="entry name" value="InhA-like_MAM"/>
    <property type="match status" value="1"/>
</dbReference>
<keyword evidence="9" id="KW-0482">Metalloprotease</keyword>
<feature type="domain" description="Peptidase M6-like" evidence="11">
    <location>
        <begin position="126"/>
        <end position="411"/>
    </location>
</feature>
<dbReference type="GO" id="GO:0008237">
    <property type="term" value="F:metallopeptidase activity"/>
    <property type="evidence" value="ECO:0007669"/>
    <property type="project" value="UniProtKB-KW"/>
</dbReference>
<evidence type="ECO:0000259" key="11">
    <source>
        <dbReference type="Pfam" id="PF05547"/>
    </source>
</evidence>
<keyword evidence="6 10" id="KW-0732">Signal</keyword>
<dbReference type="Pfam" id="PF20774">
    <property type="entry name" value="InhA-like_VEG"/>
    <property type="match status" value="1"/>
</dbReference>
<dbReference type="PANTHER" id="PTHR13062:SF12">
    <property type="entry name" value="ALPHA-2-MACROGLOBULIN DOMAIN-CONTAINING PROTEIN"/>
    <property type="match status" value="1"/>
</dbReference>
<dbReference type="Pfam" id="PF05547">
    <property type="entry name" value="Peptidase_M6"/>
    <property type="match status" value="1"/>
</dbReference>
<dbReference type="EMBL" id="CP022657">
    <property type="protein sequence ID" value="ASS76058.1"/>
    <property type="molecule type" value="Genomic_DNA"/>
</dbReference>
<dbReference type="PANTHER" id="PTHR13062">
    <property type="entry name" value="COLLAGENASE"/>
    <property type="match status" value="1"/>
</dbReference>
<dbReference type="OrthoDB" id="275270at2"/>
<keyword evidence="5" id="KW-0479">Metal-binding</keyword>
<accession>A0A223D336</accession>
<evidence type="ECO:0000256" key="10">
    <source>
        <dbReference type="SAM" id="SignalP"/>
    </source>
</evidence>
<reference evidence="13 14" key="1">
    <citation type="journal article" date="2015" name="Int. J. Syst. Evol. Microbiol.">
        <title>Tumebacillus algifaecis sp. nov., isolated from decomposing algal scum.</title>
        <authorList>
            <person name="Wu Y.F."/>
            <person name="Zhang B."/>
            <person name="Xing P."/>
            <person name="Wu Q.L."/>
            <person name="Liu S.J."/>
        </authorList>
    </citation>
    <scope>NUCLEOTIDE SEQUENCE [LARGE SCALE GENOMIC DNA]</scope>
    <source>
        <strain evidence="13 14">THMBR28</strain>
    </source>
</reference>
<evidence type="ECO:0000256" key="6">
    <source>
        <dbReference type="ARBA" id="ARBA00022729"/>
    </source>
</evidence>
<evidence type="ECO:0000256" key="5">
    <source>
        <dbReference type="ARBA" id="ARBA00022723"/>
    </source>
</evidence>
<dbReference type="SUPFAM" id="SSF55486">
    <property type="entry name" value="Metalloproteases ('zincins'), catalytic domain"/>
    <property type="match status" value="1"/>
</dbReference>
<protein>
    <submittedName>
        <fullName evidence="13">Protease</fullName>
    </submittedName>
</protein>
<comment type="cofactor">
    <cofactor evidence="1">
        <name>Zn(2+)</name>
        <dbReference type="ChEBI" id="CHEBI:29105"/>
    </cofactor>
</comment>
<feature type="signal peptide" evidence="10">
    <location>
        <begin position="1"/>
        <end position="27"/>
    </location>
</feature>
<keyword evidence="14" id="KW-1185">Reference proteome</keyword>